<feature type="chain" id="PRO_5045752580" description="Extracellular membrane protein CFEM domain-containing protein" evidence="1">
    <location>
        <begin position="22"/>
        <end position="108"/>
    </location>
</feature>
<dbReference type="Proteomes" id="UP001521116">
    <property type="component" value="Unassembled WGS sequence"/>
</dbReference>
<name>A0ABR3SH61_9PEZI</name>
<keyword evidence="1" id="KW-0732">Signal</keyword>
<proteinExistence type="predicted"/>
<sequence length="108" mass="11299">MQNKIIALFFALAAVGTAIDANDIPAACRTNCQTVVELTQRCDAQNDDNDAGEYNCVCTAANAVAQLQSCSDCVGQNGGTDFDDADEAAENDVLEILNACKSGVVTDF</sequence>
<evidence type="ECO:0000313" key="2">
    <source>
        <dbReference type="EMBL" id="KAL1620806.1"/>
    </source>
</evidence>
<feature type="signal peptide" evidence="1">
    <location>
        <begin position="1"/>
        <end position="21"/>
    </location>
</feature>
<evidence type="ECO:0000313" key="3">
    <source>
        <dbReference type="Proteomes" id="UP001521116"/>
    </source>
</evidence>
<comment type="caution">
    <text evidence="2">The sequence shown here is derived from an EMBL/GenBank/DDBJ whole genome shotgun (WGS) entry which is preliminary data.</text>
</comment>
<protein>
    <recommendedName>
        <fullName evidence="4">Extracellular membrane protein CFEM domain-containing protein</fullName>
    </recommendedName>
</protein>
<keyword evidence="3" id="KW-1185">Reference proteome</keyword>
<organism evidence="2 3">
    <name type="scientific">Neofusicoccum ribis</name>
    <dbReference type="NCBI Taxonomy" id="45134"/>
    <lineage>
        <taxon>Eukaryota</taxon>
        <taxon>Fungi</taxon>
        <taxon>Dikarya</taxon>
        <taxon>Ascomycota</taxon>
        <taxon>Pezizomycotina</taxon>
        <taxon>Dothideomycetes</taxon>
        <taxon>Dothideomycetes incertae sedis</taxon>
        <taxon>Botryosphaeriales</taxon>
        <taxon>Botryosphaeriaceae</taxon>
        <taxon>Neofusicoccum</taxon>
    </lineage>
</organism>
<dbReference type="EMBL" id="JAJVDC020000161">
    <property type="protein sequence ID" value="KAL1620806.1"/>
    <property type="molecule type" value="Genomic_DNA"/>
</dbReference>
<reference evidence="2 3" key="1">
    <citation type="submission" date="2024-02" db="EMBL/GenBank/DDBJ databases">
        <title>De novo assembly and annotation of 12 fungi associated with fruit tree decline syndrome in Ontario, Canada.</title>
        <authorList>
            <person name="Sulman M."/>
            <person name="Ellouze W."/>
            <person name="Ilyukhin E."/>
        </authorList>
    </citation>
    <scope>NUCLEOTIDE SEQUENCE [LARGE SCALE GENOMIC DNA]</scope>
    <source>
        <strain evidence="2 3">M1-105</strain>
    </source>
</reference>
<evidence type="ECO:0000256" key="1">
    <source>
        <dbReference type="SAM" id="SignalP"/>
    </source>
</evidence>
<evidence type="ECO:0008006" key="4">
    <source>
        <dbReference type="Google" id="ProtNLM"/>
    </source>
</evidence>
<gene>
    <name evidence="2" type="ORF">SLS56_009472</name>
</gene>
<accession>A0ABR3SH61</accession>